<keyword evidence="4" id="KW-1003">Cell membrane</keyword>
<protein>
    <recommendedName>
        <fullName evidence="2">Protein amnionless</fullName>
    </recommendedName>
</protein>
<dbReference type="PANTHER" id="PTHR14995:SF2">
    <property type="entry name" value="PROTEIN AMNIONLESS"/>
    <property type="match status" value="1"/>
</dbReference>
<dbReference type="Pfam" id="PF14828">
    <property type="entry name" value="Amnionless"/>
    <property type="match status" value="1"/>
</dbReference>
<evidence type="ECO:0000256" key="3">
    <source>
        <dbReference type="ARBA" id="ARBA00022448"/>
    </source>
</evidence>
<evidence type="ECO:0000256" key="8">
    <source>
        <dbReference type="ARBA" id="ARBA00022989"/>
    </source>
</evidence>
<dbReference type="GO" id="GO:0015031">
    <property type="term" value="P:protein transport"/>
    <property type="evidence" value="ECO:0007669"/>
    <property type="project" value="UniProtKB-KW"/>
</dbReference>
<dbReference type="GO" id="GO:0016324">
    <property type="term" value="C:apical plasma membrane"/>
    <property type="evidence" value="ECO:0007669"/>
    <property type="project" value="TreeGrafter"/>
</dbReference>
<dbReference type="Proteomes" id="UP001153636">
    <property type="component" value="Chromosome 1"/>
</dbReference>
<evidence type="ECO:0000256" key="1">
    <source>
        <dbReference type="ARBA" id="ARBA00004251"/>
    </source>
</evidence>
<evidence type="ECO:0000256" key="11">
    <source>
        <dbReference type="SAM" id="Phobius"/>
    </source>
</evidence>
<organism evidence="13 14">
    <name type="scientific">Psylliodes chrysocephalus</name>
    <dbReference type="NCBI Taxonomy" id="3402493"/>
    <lineage>
        <taxon>Eukaryota</taxon>
        <taxon>Metazoa</taxon>
        <taxon>Ecdysozoa</taxon>
        <taxon>Arthropoda</taxon>
        <taxon>Hexapoda</taxon>
        <taxon>Insecta</taxon>
        <taxon>Pterygota</taxon>
        <taxon>Neoptera</taxon>
        <taxon>Endopterygota</taxon>
        <taxon>Coleoptera</taxon>
        <taxon>Polyphaga</taxon>
        <taxon>Cucujiformia</taxon>
        <taxon>Chrysomeloidea</taxon>
        <taxon>Chrysomelidae</taxon>
        <taxon>Galerucinae</taxon>
        <taxon>Alticini</taxon>
        <taxon>Psylliodes</taxon>
    </lineage>
</organism>
<evidence type="ECO:0000256" key="9">
    <source>
        <dbReference type="ARBA" id="ARBA00023136"/>
    </source>
</evidence>
<dbReference type="PANTHER" id="PTHR14995">
    <property type="entry name" value="AMNIONLESS"/>
    <property type="match status" value="1"/>
</dbReference>
<evidence type="ECO:0000256" key="5">
    <source>
        <dbReference type="ARBA" id="ARBA00022692"/>
    </source>
</evidence>
<dbReference type="InterPro" id="IPR026112">
    <property type="entry name" value="AMN"/>
</dbReference>
<reference evidence="13" key="1">
    <citation type="submission" date="2022-01" db="EMBL/GenBank/DDBJ databases">
        <authorList>
            <person name="King R."/>
        </authorList>
    </citation>
    <scope>NUCLEOTIDE SEQUENCE</scope>
</reference>
<evidence type="ECO:0000256" key="6">
    <source>
        <dbReference type="ARBA" id="ARBA00022729"/>
    </source>
</evidence>
<dbReference type="GO" id="GO:0030139">
    <property type="term" value="C:endocytic vesicle"/>
    <property type="evidence" value="ECO:0007669"/>
    <property type="project" value="TreeGrafter"/>
</dbReference>
<keyword evidence="7" id="KW-0653">Protein transport</keyword>
<dbReference type="AlphaFoldDB" id="A0A9P0CJY0"/>
<sequence>MWVKFVLIGFCFLNLVNISEGAIYIFKKSFRIYDHQNWENQYPQEHCDGLVLPIMPMGVITAKQLEIKQLTFGLHMSFIFNDDTDIKFNENSKSIMNCIKLNSSEMVPHFWQDPANWMIHGKEDNTAVPDIERLPGEYDDVILLNGILTGRVYIINDITIKSFQFGTEKWTNYDYEESLKDSILSDVLMTMSGSLNIRNQSCLDESGCDSGNEIAYREHCTFVDLVETFDCLNPIEAIGFCNLICGASIVFRPRPFFKIKLIEEKLKQYDSDTHVSKVKNSDGEQVIQIIFTEKKFTGNSLVEAKDLHKKLIEEKIMDSTNSEILSSGYYYKEGASTKTTLSLVIGTLIAVGLLFGLLFLIFEDEGKFASARERIGLGQGPLTYRSIFFSRHLSVSEGAGLIMEGQSVAGSLHNIPKSFENPSFSQLKKKSPSTSEASNSSEEDEPKDIKSKGIQKMDPELFEDQERRELIENVAEEGELVDLSEMN</sequence>
<keyword evidence="5 11" id="KW-0812">Transmembrane</keyword>
<evidence type="ECO:0000256" key="2">
    <source>
        <dbReference type="ARBA" id="ARBA00021200"/>
    </source>
</evidence>
<evidence type="ECO:0000256" key="4">
    <source>
        <dbReference type="ARBA" id="ARBA00022475"/>
    </source>
</evidence>
<keyword evidence="14" id="KW-1185">Reference proteome</keyword>
<keyword evidence="3" id="KW-0813">Transport</keyword>
<gene>
    <name evidence="13" type="ORF">PSYICH_LOCUS487</name>
</gene>
<keyword evidence="9 11" id="KW-0472">Membrane</keyword>
<evidence type="ECO:0000256" key="12">
    <source>
        <dbReference type="SAM" id="SignalP"/>
    </source>
</evidence>
<proteinExistence type="predicted"/>
<evidence type="ECO:0000313" key="13">
    <source>
        <dbReference type="EMBL" id="CAH1099491.1"/>
    </source>
</evidence>
<keyword evidence="8 11" id="KW-1133">Transmembrane helix</keyword>
<keyword evidence="6 12" id="KW-0732">Signal</keyword>
<feature type="transmembrane region" description="Helical" evidence="11">
    <location>
        <begin position="341"/>
        <end position="362"/>
    </location>
</feature>
<comment type="subcellular location">
    <subcellularLocation>
        <location evidence="1">Cell membrane</location>
        <topology evidence="1">Single-pass type I membrane protein</topology>
    </subcellularLocation>
</comment>
<feature type="chain" id="PRO_5040245967" description="Protein amnionless" evidence="12">
    <location>
        <begin position="22"/>
        <end position="487"/>
    </location>
</feature>
<feature type="region of interest" description="Disordered" evidence="10">
    <location>
        <begin position="420"/>
        <end position="462"/>
    </location>
</feature>
<evidence type="ECO:0000256" key="10">
    <source>
        <dbReference type="SAM" id="MobiDB-lite"/>
    </source>
</evidence>
<evidence type="ECO:0000256" key="7">
    <source>
        <dbReference type="ARBA" id="ARBA00022927"/>
    </source>
</evidence>
<dbReference type="GO" id="GO:0006898">
    <property type="term" value="P:receptor-mediated endocytosis"/>
    <property type="evidence" value="ECO:0007669"/>
    <property type="project" value="TreeGrafter"/>
</dbReference>
<name>A0A9P0CJY0_9CUCU</name>
<accession>A0A9P0CJY0</accession>
<dbReference type="EMBL" id="OV651813">
    <property type="protein sequence ID" value="CAH1099491.1"/>
    <property type="molecule type" value="Genomic_DNA"/>
</dbReference>
<feature type="signal peptide" evidence="12">
    <location>
        <begin position="1"/>
        <end position="21"/>
    </location>
</feature>
<evidence type="ECO:0000313" key="14">
    <source>
        <dbReference type="Proteomes" id="UP001153636"/>
    </source>
</evidence>
<feature type="compositionally biased region" description="Basic and acidic residues" evidence="10">
    <location>
        <begin position="447"/>
        <end position="462"/>
    </location>
</feature>
<dbReference type="OrthoDB" id="10067964at2759"/>